<dbReference type="Pfam" id="PF07645">
    <property type="entry name" value="EGF_CA"/>
    <property type="match status" value="46"/>
</dbReference>
<dbReference type="SMART" id="SM00241">
    <property type="entry name" value="ZP"/>
    <property type="match status" value="1"/>
</dbReference>
<feature type="transmembrane region" description="Helical" evidence="10">
    <location>
        <begin position="3965"/>
        <end position="3990"/>
    </location>
</feature>
<evidence type="ECO:0000256" key="5">
    <source>
        <dbReference type="ARBA" id="ARBA00022737"/>
    </source>
</evidence>
<evidence type="ECO:0000256" key="3">
    <source>
        <dbReference type="ARBA" id="ARBA00022536"/>
    </source>
</evidence>
<feature type="domain" description="EGF-like" evidence="11">
    <location>
        <begin position="1879"/>
        <end position="1919"/>
    </location>
</feature>
<feature type="region of interest" description="Disordered" evidence="9">
    <location>
        <begin position="3997"/>
        <end position="4036"/>
    </location>
</feature>
<feature type="disulfide bond" evidence="8">
    <location>
        <begin position="1583"/>
        <end position="1593"/>
    </location>
</feature>
<evidence type="ECO:0000256" key="10">
    <source>
        <dbReference type="SAM" id="Phobius"/>
    </source>
</evidence>
<dbReference type="FunFam" id="2.10.25.10:FF:000038">
    <property type="entry name" value="Fibrillin 2"/>
    <property type="match status" value="4"/>
</dbReference>
<feature type="domain" description="EGF-like" evidence="11">
    <location>
        <begin position="925"/>
        <end position="963"/>
    </location>
</feature>
<dbReference type="FunFam" id="2.10.25.10:FF:000017">
    <property type="entry name" value="latent-transforming growth factor beta-binding protein 4 isoform X1"/>
    <property type="match status" value="4"/>
</dbReference>
<dbReference type="PROSITE" id="PS00010">
    <property type="entry name" value="ASX_HYDROXYL"/>
    <property type="match status" value="44"/>
</dbReference>
<keyword evidence="6 8" id="KW-1015">Disulfide bond</keyword>
<keyword evidence="10" id="KW-0812">Transmembrane</keyword>
<feature type="disulfide bond" evidence="8">
    <location>
        <begin position="3186"/>
        <end position="3196"/>
    </location>
</feature>
<dbReference type="FunFam" id="2.10.25.10:FF:000555">
    <property type="entry name" value="Dumpy, isoform I"/>
    <property type="match status" value="1"/>
</dbReference>
<evidence type="ECO:0000256" key="1">
    <source>
        <dbReference type="ARBA" id="ARBA00004613"/>
    </source>
</evidence>
<dbReference type="PROSITE" id="PS50026">
    <property type="entry name" value="EGF_3"/>
    <property type="match status" value="60"/>
</dbReference>
<dbReference type="FunFam" id="2.10.25.10:FF:000014">
    <property type="entry name" value="Latent-transforming growth factor beta-binding protein 3"/>
    <property type="match status" value="8"/>
</dbReference>
<feature type="domain" description="EGF-like" evidence="11">
    <location>
        <begin position="2663"/>
        <end position="2700"/>
    </location>
</feature>
<feature type="domain" description="EGF-like" evidence="11">
    <location>
        <begin position="3182"/>
        <end position="3219"/>
    </location>
</feature>
<reference evidence="14" key="1">
    <citation type="submission" date="2017-01" db="EMBL/GenBank/DDBJ databases">
        <title>Comparative genomics of anhydrobiosis in the tardigrade Hypsibius dujardini.</title>
        <authorList>
            <person name="Yoshida Y."/>
            <person name="Koutsovoulos G."/>
            <person name="Laetsch D."/>
            <person name="Stevens L."/>
            <person name="Kumar S."/>
            <person name="Horikawa D."/>
            <person name="Ishino K."/>
            <person name="Komine S."/>
            <person name="Tomita M."/>
            <person name="Blaxter M."/>
            <person name="Arakawa K."/>
        </authorList>
    </citation>
    <scope>NUCLEOTIDE SEQUENCE [LARGE SCALE GENOMIC DNA]</scope>
    <source>
        <strain evidence="14">Z151</strain>
    </source>
</reference>
<feature type="domain" description="EGF-like" evidence="11">
    <location>
        <begin position="1252"/>
        <end position="1293"/>
    </location>
</feature>
<dbReference type="SMART" id="SM00274">
    <property type="entry name" value="FOLN"/>
    <property type="match status" value="3"/>
</dbReference>
<dbReference type="InterPro" id="IPR000742">
    <property type="entry name" value="EGF"/>
</dbReference>
<feature type="domain" description="EGF-like" evidence="11">
    <location>
        <begin position="451"/>
        <end position="490"/>
    </location>
</feature>
<feature type="domain" description="EGF-like" evidence="11">
    <location>
        <begin position="3486"/>
        <end position="3525"/>
    </location>
</feature>
<keyword evidence="5" id="KW-0677">Repeat</keyword>
<feature type="domain" description="EGF-like" evidence="11">
    <location>
        <begin position="2779"/>
        <end position="2814"/>
    </location>
</feature>
<dbReference type="PANTHER" id="PTHR24039">
    <property type="entry name" value="FIBRILLIN-RELATED"/>
    <property type="match status" value="1"/>
</dbReference>
<feature type="domain" description="EGF-like" evidence="11">
    <location>
        <begin position="1659"/>
        <end position="1702"/>
    </location>
</feature>
<dbReference type="SMART" id="SM00181">
    <property type="entry name" value="EGF"/>
    <property type="match status" value="80"/>
</dbReference>
<dbReference type="PROSITE" id="PS51034">
    <property type="entry name" value="ZP_2"/>
    <property type="match status" value="1"/>
</dbReference>
<feature type="domain" description="EGF-like" evidence="11">
    <location>
        <begin position="1579"/>
        <end position="1617"/>
    </location>
</feature>
<feature type="domain" description="EGF-like" evidence="11">
    <location>
        <begin position="1742"/>
        <end position="1779"/>
    </location>
</feature>
<feature type="domain" description="EGF-like" evidence="11">
    <location>
        <begin position="1085"/>
        <end position="1121"/>
    </location>
</feature>
<feature type="domain" description="EGF-like" evidence="11">
    <location>
        <begin position="807"/>
        <end position="846"/>
    </location>
</feature>
<feature type="domain" description="EGF-like" evidence="11">
    <location>
        <begin position="1703"/>
        <end position="1739"/>
    </location>
</feature>
<evidence type="ECO:0000259" key="11">
    <source>
        <dbReference type="PROSITE" id="PS50026"/>
    </source>
</evidence>
<proteinExistence type="predicted"/>
<dbReference type="FunFam" id="2.10.25.10:FF:000002">
    <property type="entry name" value="Latent-transforming growth factor beta-binding protein 3"/>
    <property type="match status" value="2"/>
</dbReference>
<dbReference type="PANTHER" id="PTHR24039:SF48">
    <property type="entry name" value="FIBRILLIN-2 ISOFORM X1-RELATED"/>
    <property type="match status" value="1"/>
</dbReference>
<feature type="domain" description="EGF-like" evidence="11">
    <location>
        <begin position="3447"/>
        <end position="3483"/>
    </location>
</feature>
<feature type="domain" description="EGF-like" evidence="11">
    <location>
        <begin position="2542"/>
        <end position="2582"/>
    </location>
</feature>
<feature type="disulfide bond" evidence="8">
    <location>
        <begin position="3413"/>
        <end position="3423"/>
    </location>
</feature>
<feature type="domain" description="EGF-like" evidence="11">
    <location>
        <begin position="2248"/>
        <end position="2288"/>
    </location>
</feature>
<dbReference type="SUPFAM" id="SSF57184">
    <property type="entry name" value="Growth factor receptor domain"/>
    <property type="match status" value="22"/>
</dbReference>
<dbReference type="GO" id="GO:0005576">
    <property type="term" value="C:extracellular region"/>
    <property type="evidence" value="ECO:0007669"/>
    <property type="project" value="UniProtKB-SubCell"/>
</dbReference>
<comment type="caution">
    <text evidence="8">Lacks conserved residue(s) required for the propagation of feature annotation.</text>
</comment>
<keyword evidence="4" id="KW-0732">Signal</keyword>
<dbReference type="Pfam" id="PF12661">
    <property type="entry name" value="hEGF"/>
    <property type="match status" value="5"/>
</dbReference>
<comment type="caution">
    <text evidence="13">The sequence shown here is derived from an EMBL/GenBank/DDBJ whole genome shotgun (WGS) entry which is preliminary data.</text>
</comment>
<feature type="domain" description="EGF-like" evidence="11">
    <location>
        <begin position="2327"/>
        <end position="2365"/>
    </location>
</feature>
<feature type="compositionally biased region" description="Polar residues" evidence="9">
    <location>
        <begin position="4003"/>
        <end position="4020"/>
    </location>
</feature>
<dbReference type="InterPro" id="IPR001881">
    <property type="entry name" value="EGF-like_Ca-bd_dom"/>
</dbReference>
<feature type="domain" description="EGF-like" evidence="11">
    <location>
        <begin position="2289"/>
        <end position="2326"/>
    </location>
</feature>
<feature type="domain" description="EGF-like" evidence="11">
    <location>
        <begin position="2623"/>
        <end position="2660"/>
    </location>
</feature>
<feature type="domain" description="EGF-like" evidence="11">
    <location>
        <begin position="887"/>
        <end position="922"/>
    </location>
</feature>
<feature type="domain" description="EGF-like" evidence="11">
    <location>
        <begin position="3142"/>
        <end position="3179"/>
    </location>
</feature>
<dbReference type="Proteomes" id="UP000192578">
    <property type="component" value="Unassembled WGS sequence"/>
</dbReference>
<feature type="domain" description="EGF-like" evidence="11">
    <location>
        <begin position="1334"/>
        <end position="1373"/>
    </location>
</feature>
<dbReference type="GO" id="GO:0005509">
    <property type="term" value="F:calcium ion binding"/>
    <property type="evidence" value="ECO:0007669"/>
    <property type="project" value="InterPro"/>
</dbReference>
<dbReference type="InterPro" id="IPR001507">
    <property type="entry name" value="ZP_dom"/>
</dbReference>
<feature type="domain" description="EGF-like" evidence="11">
    <location>
        <begin position="2583"/>
        <end position="2622"/>
    </location>
</feature>
<feature type="domain" description="EGF-like" evidence="11">
    <location>
        <begin position="1494"/>
        <end position="1531"/>
    </location>
</feature>
<feature type="domain" description="EGF-like" evidence="11">
    <location>
        <begin position="3102"/>
        <end position="3141"/>
    </location>
</feature>
<keyword evidence="10" id="KW-1133">Transmembrane helix</keyword>
<feature type="disulfide bond" evidence="8">
    <location>
        <begin position="1262"/>
        <end position="1279"/>
    </location>
</feature>
<feature type="domain" description="EGF-like" evidence="11">
    <location>
        <begin position="2855"/>
        <end position="2893"/>
    </location>
</feature>
<gene>
    <name evidence="13" type="ORF">BV898_00892</name>
</gene>
<dbReference type="InterPro" id="IPR018097">
    <property type="entry name" value="EGF_Ca-bd_CS"/>
</dbReference>
<dbReference type="Gene3D" id="2.90.20.10">
    <property type="entry name" value="Plasmodium vivax P25 domain"/>
    <property type="match status" value="1"/>
</dbReference>
<dbReference type="Pfam" id="PF12662">
    <property type="entry name" value="cEGF"/>
    <property type="match status" value="3"/>
</dbReference>
<dbReference type="InterPro" id="IPR003645">
    <property type="entry name" value="Fol_N"/>
</dbReference>
<organism evidence="13 14">
    <name type="scientific">Hypsibius exemplaris</name>
    <name type="common">Freshwater tardigrade</name>
    <dbReference type="NCBI Taxonomy" id="2072580"/>
    <lineage>
        <taxon>Eukaryota</taxon>
        <taxon>Metazoa</taxon>
        <taxon>Ecdysozoa</taxon>
        <taxon>Tardigrada</taxon>
        <taxon>Eutardigrada</taxon>
        <taxon>Parachela</taxon>
        <taxon>Hypsibioidea</taxon>
        <taxon>Hypsibiidae</taxon>
        <taxon>Hypsibius</taxon>
    </lineage>
</organism>
<dbReference type="OrthoDB" id="4405280at2759"/>
<feature type="domain" description="EGF-like" evidence="11">
    <location>
        <begin position="768"/>
        <end position="806"/>
    </location>
</feature>
<evidence type="ECO:0000256" key="4">
    <source>
        <dbReference type="ARBA" id="ARBA00022729"/>
    </source>
</evidence>
<feature type="domain" description="EGF-like" evidence="11">
    <location>
        <begin position="150"/>
        <end position="188"/>
    </location>
</feature>
<evidence type="ECO:0000313" key="14">
    <source>
        <dbReference type="Proteomes" id="UP000192578"/>
    </source>
</evidence>
<feature type="domain" description="EGF-like" evidence="11">
    <location>
        <begin position="1455"/>
        <end position="1493"/>
    </location>
</feature>
<feature type="domain" description="EGF-like" evidence="11">
    <location>
        <begin position="1129"/>
        <end position="1167"/>
    </location>
</feature>
<feature type="domain" description="EGF-like" evidence="11">
    <location>
        <begin position="3409"/>
        <end position="3444"/>
    </location>
</feature>
<protein>
    <submittedName>
        <fullName evidence="13">Fibrillin-1</fullName>
    </submittedName>
</protein>
<keyword evidence="3 8" id="KW-0245">EGF-like domain</keyword>
<feature type="domain" description="EGF-like" evidence="11">
    <location>
        <begin position="3292"/>
        <end position="3328"/>
    </location>
</feature>
<name>A0A1W0XCK6_HYPEX</name>
<dbReference type="CDD" id="cd00054">
    <property type="entry name" value="EGF_CA"/>
    <property type="match status" value="36"/>
</dbReference>
<keyword evidence="2" id="KW-0964">Secreted</keyword>
<feature type="domain" description="EGF-like" evidence="11">
    <location>
        <begin position="1212"/>
        <end position="1251"/>
    </location>
</feature>
<dbReference type="EMBL" id="MTYJ01000003">
    <property type="protein sequence ID" value="OQV25204.1"/>
    <property type="molecule type" value="Genomic_DNA"/>
</dbReference>
<feature type="domain" description="EGF-like" evidence="11">
    <location>
        <begin position="3369"/>
        <end position="3408"/>
    </location>
</feature>
<dbReference type="InterPro" id="IPR049883">
    <property type="entry name" value="NOTCH1_EGF-like"/>
</dbReference>
<feature type="domain" description="EGF-like" evidence="11">
    <location>
        <begin position="964"/>
        <end position="1003"/>
    </location>
</feature>
<feature type="domain" description="EGF-like" evidence="11">
    <location>
        <begin position="3063"/>
        <end position="3101"/>
    </location>
</feature>
<dbReference type="InterPro" id="IPR009030">
    <property type="entry name" value="Growth_fac_rcpt_cys_sf"/>
</dbReference>
<feature type="disulfide bond" evidence="8">
    <location>
        <begin position="772"/>
        <end position="782"/>
    </location>
</feature>
<comment type="subcellular location">
    <subcellularLocation>
        <location evidence="1">Secreted</location>
    </subcellularLocation>
</comment>
<dbReference type="SMART" id="SM00179">
    <property type="entry name" value="EGF_CA"/>
    <property type="match status" value="71"/>
</dbReference>
<dbReference type="Gene3D" id="2.10.25.10">
    <property type="entry name" value="Laminin"/>
    <property type="match status" value="64"/>
</dbReference>
<feature type="domain" description="EGF-like" evidence="11">
    <location>
        <begin position="1004"/>
        <end position="1044"/>
    </location>
</feature>
<feature type="domain" description="ZP" evidence="12">
    <location>
        <begin position="3658"/>
        <end position="3898"/>
    </location>
</feature>
<feature type="domain" description="EGF-like" evidence="11">
    <location>
        <begin position="1920"/>
        <end position="1961"/>
    </location>
</feature>
<dbReference type="InterPro" id="IPR013032">
    <property type="entry name" value="EGF-like_CS"/>
</dbReference>
<evidence type="ECO:0000256" key="8">
    <source>
        <dbReference type="PROSITE-ProRule" id="PRU00076"/>
    </source>
</evidence>
<evidence type="ECO:0000256" key="9">
    <source>
        <dbReference type="SAM" id="MobiDB-lite"/>
    </source>
</evidence>
<feature type="domain" description="EGF-like" evidence="11">
    <location>
        <begin position="2205"/>
        <end position="2246"/>
    </location>
</feature>
<feature type="domain" description="EGF-like" evidence="11">
    <location>
        <begin position="2935"/>
        <end position="2977"/>
    </location>
</feature>
<feature type="domain" description="EGF-like" evidence="11">
    <location>
        <begin position="593"/>
        <end position="630"/>
    </location>
</feature>
<dbReference type="InterPro" id="IPR000152">
    <property type="entry name" value="EGF-type_Asp/Asn_hydroxyl_site"/>
</dbReference>
<feature type="disulfide bond" evidence="8">
    <location>
        <begin position="2293"/>
        <end position="2303"/>
    </location>
</feature>
<feature type="disulfide bond" evidence="8">
    <location>
        <begin position="3335"/>
        <end position="3345"/>
    </location>
</feature>
<feature type="domain" description="EGF-like" evidence="11">
    <location>
        <begin position="233"/>
        <end position="275"/>
    </location>
</feature>
<evidence type="ECO:0000313" key="13">
    <source>
        <dbReference type="EMBL" id="OQV25204.1"/>
    </source>
</evidence>
<evidence type="ECO:0000256" key="7">
    <source>
        <dbReference type="ARBA" id="ARBA00023180"/>
    </source>
</evidence>
<feature type="domain" description="EGF-like" evidence="11">
    <location>
        <begin position="1782"/>
        <end position="1820"/>
    </location>
</feature>
<feature type="domain" description="EGF-like" evidence="11">
    <location>
        <begin position="3331"/>
        <end position="3366"/>
    </location>
</feature>
<evidence type="ECO:0000256" key="2">
    <source>
        <dbReference type="ARBA" id="ARBA00022525"/>
    </source>
</evidence>
<feature type="domain" description="EGF-like" evidence="11">
    <location>
        <begin position="633"/>
        <end position="669"/>
    </location>
</feature>
<feature type="domain" description="EGF-like" evidence="11">
    <location>
        <begin position="1374"/>
        <end position="1413"/>
    </location>
</feature>
<dbReference type="PROSITE" id="PS01186">
    <property type="entry name" value="EGF_2"/>
    <property type="match status" value="36"/>
</dbReference>
<dbReference type="SUPFAM" id="SSF57196">
    <property type="entry name" value="EGF/Laminin"/>
    <property type="match status" value="9"/>
</dbReference>
<feature type="domain" description="EGF-like" evidence="11">
    <location>
        <begin position="1045"/>
        <end position="1082"/>
    </location>
</feature>
<dbReference type="FunFam" id="2.10.25.10:FF:000068">
    <property type="entry name" value="Latent transforming growth factor beta binding protein 3"/>
    <property type="match status" value="1"/>
</dbReference>
<keyword evidence="14" id="KW-1185">Reference proteome</keyword>
<feature type="disulfide bond" evidence="8">
    <location>
        <begin position="1459"/>
        <end position="1469"/>
    </location>
</feature>
<dbReference type="InterPro" id="IPR026823">
    <property type="entry name" value="cEGF"/>
</dbReference>
<feature type="domain" description="EGF-like" evidence="11">
    <location>
        <begin position="2164"/>
        <end position="2202"/>
    </location>
</feature>
<evidence type="ECO:0000256" key="6">
    <source>
        <dbReference type="ARBA" id="ARBA00023157"/>
    </source>
</evidence>
<dbReference type="FunFam" id="2.10.25.10:FF:000005">
    <property type="entry name" value="Fibrillin 2"/>
    <property type="match status" value="11"/>
</dbReference>
<dbReference type="PROSITE" id="PS01187">
    <property type="entry name" value="EGF_CA"/>
    <property type="match status" value="20"/>
</dbReference>
<feature type="domain" description="EGF-like" evidence="11">
    <location>
        <begin position="408"/>
        <end position="444"/>
    </location>
</feature>
<dbReference type="FunFam" id="2.10.25.10:FF:000003">
    <property type="entry name" value="fibrillin-1 isoform X1"/>
    <property type="match status" value="1"/>
</dbReference>
<feature type="domain" description="EGF-like" evidence="11">
    <location>
        <begin position="534"/>
        <end position="570"/>
    </location>
</feature>
<feature type="domain" description="EGF-like" evidence="11">
    <location>
        <begin position="2894"/>
        <end position="2931"/>
    </location>
</feature>
<keyword evidence="10" id="KW-0472">Membrane</keyword>
<feature type="domain" description="EGF-like" evidence="11">
    <location>
        <begin position="3252"/>
        <end position="3291"/>
    </location>
</feature>
<evidence type="ECO:0000259" key="12">
    <source>
        <dbReference type="PROSITE" id="PS51034"/>
    </source>
</evidence>
<feature type="domain" description="EGF-like" evidence="11">
    <location>
        <begin position="3023"/>
        <end position="3060"/>
    </location>
</feature>
<feature type="domain" description="EGF-like" evidence="11">
    <location>
        <begin position="1821"/>
        <end position="1857"/>
    </location>
</feature>
<accession>A0A1W0XCK6</accession>
<feature type="disulfide bond" evidence="8">
    <location>
        <begin position="891"/>
        <end position="901"/>
    </location>
</feature>
<feature type="domain" description="EGF-like" evidence="11">
    <location>
        <begin position="1534"/>
        <end position="1575"/>
    </location>
</feature>
<feature type="domain" description="EGF-like" evidence="11">
    <location>
        <begin position="2815"/>
        <end position="2854"/>
    </location>
</feature>
<feature type="domain" description="EGF-like" evidence="11">
    <location>
        <begin position="682"/>
        <end position="721"/>
    </location>
</feature>
<feature type="domain" description="EGF-like" evidence="11">
    <location>
        <begin position="2416"/>
        <end position="2453"/>
    </location>
</feature>
<sequence length="4036" mass="428005">MRPRIRLAPSVTLLGESFICSLFMIFTFSVSARERPLTNTISNYRSPYSSSSYPITLPKGSREVFVVNFELGFFACQLNASSDFLEVYSLSKLCDGVPDCFSGTDENRDYVPCSGECAPKCAHGVCLKSSTKSECFCDDGYGACDCATPAVSECKYRPCDIFAKCTNTLDSYYCTCLPGYVGDGKSCTDIDECANPQTASSCPANSECCNVPGSFWCRCQAGFRDDGRHNCVDINECVEGKNVCPAGSQCENTPGSYRCGCISGYTFDQRRNQCVDINECVVVGCAAGANCRNYDGGYDCGCGTGDASVDAYDTRASCFAPIPRFTTPNSGNDACLCGPGAICVMRGFQTQCICPPGTLGEPANQRTGCIPSYPVPCNPNVCNGNAVCQGMQCVCAMGFQGTPPNCIDVNECVENPCAANAQCFNLPGSYRCQCPNNLRAKNPFNRQDACIGACEAKQCGRGAICMERQPGNAVCQCPAGFSGIPELECLPVECPQNPEQVCGRNSQCRIDEGSRICTCLPGFRGSPPDVICVEIDECAQHPCAAGAICINTPGSYTCGCPLDKVTRNAYSTRDSCRSCPAGSQLVGPNECGRVNECLNRNPCGVNGQCINGDDGYSCNCKAGYTTINGVCLDIDECTSNPCAAGAICTNTPGSFSCSCQNGFSSKNVNSKSSICVRIVETSGTPCDGFPCWKQGRCTYDQGDDSCYCKDGFDGAPDSACTPEQPLLPYKPPSYQTTSPPITDKSVICLYDRCRCAPGFVGRPPTCSRIDECAENPCSPGQCNVIKPGQVACICPAGYSDQSGRCVSINECAGPKAPCSPGSCIPTPGSYKCVCPKNFNYQDGKCVAINQCLENPNKCSPGNCIAQFGTFRCDCPSGYYFINGACGDVDECVYNPCIPGTCTNLPGTYKCSCPNGYSLSNGQCISIDQCVQNPCGVNGVCIGRPGGYQCACVTGYSFDGTTCVDIDECVDNPQLCQPGRCTNTLGSYVCMCPKGYTFRDGNCIDINECVVARPCGFGMRDCTNTIGSYKCTCRPGYQFNGVTCADINECINSPNLCIPGICQNTEGSYQCVCPAGYEYSRGTCVDVNECSSQPCAKNAVCTNTIGSYECRCPPDMQVGSASDSSDVCLRVDLCLAKQCPPNSECVVDTSVARCVCQDGYIGEPGRCRPGRCQLITCGAHSSCLPAADGGVACLCEAGFRLAVNNQNAAICVDINECADNPNVCGNGRCQNTIGSYSCGCNPGFQFNGVTCEDVDECLGPAACAKPEGSICMNSIGSFQCRCPSGLVQSGDRCSFLRICEQSGNNCGNGQCIDLPNSYGCSCPNGYSYANGTCVAIDQCVLLNPCGPGATCTDLGGRYTCNCPKGFAFDDLTCVDVNECVRNPCGFGARECINTRGSYTCQCQSGYRFNGRSCEDVNECAARPNPCEPGQCINLQGSFSCVCPAGYEVMNGQECVRINQCIYNPCTIGTCIEDLMGGYLCQCPIGFEFTNGMCEDINECAISADLCRPGACVNTIGSFSCRCPKGFQQTQAGCVAIRQCQLPGVCGVGIQGTHCTDLIDGSFECSCPLGYSSTRGSVCVAVNECADNPCSPGTCSSRTPGSYTCKCPQGFASQNGRCNAVGCERAACQPNSRCLTNERSEITCVCARGFRLSTDGQTCVSIDECSETGRNPCGEAGQCIQQEGGYDCRCPKGWQKVGYPPQCADIDECSLYNPCLVGTCLNTKGSYSCSCPAGYQFDNGHCVDVNECANNKEPCRPGTCRNLAGGYACYCPAGYEERNGQCVDVSECATGNPCNPGQCQETAGSYQCICPTGYAFRNGNCTTVNECVPVNPCGLGTCRPTTGSYTCDCLPGYQVSTVGLIASSENGYGRPSQPAKAICVDINECENPDRNPCVLGRCINTDGSYSCVCPKGYFFNGRFCEDRNECVEFLGDLCPGGGTCVNSPGSYRCVCPPRFELIDGRCVDLNTCAYTTCGVQSLPCRDTPNGPLCACPVGYHGDARVACIATKTCEATRDCGPNADCKVLTSESTSDGAPGFIRLTSTSQIVCTCRPGYQGTPPSVPCDLVCPTGMSKDLTSGICSRAQEQSCIQTSCSPGVCQEPGPKGDNSPPCLCPEGTRYLWDLQVCAIIPPVCNSNPCAPGLCAPDGFSYKCDCPLGYRYMDGACVEVNECLENATVCGLGGTCTNKPGSYVCQCAANFVLRDNACWDINKCLAPVNPCDPGRCEHSPGTYRCICPDGFRFMPSIGSCTKVLTPCIQQKDLCSPGQCQAQGENNYRCTCPPGYNFDGVSCVQINQCAQNPCGRGTCQNQGGFYECKCPVGYKNNGRTCLEIDECTLSNPCGVGTCQNLEGSYSCMCPPGYNFDGSSCTDINECTSRNPPNCVDGQCENTVGSFTCVCPPGFRNAAGPGGLALSTGPCVDIKECNDNPNPCSPGQCSETNGGYICQCPNGFQFINGQCVQIDVCVIENKCKPGTCALAGGSFVCTCPAGYRSTTNPPKDCVQINECTLQPPPCGPGALNCIDTLGSYQCVCNRGYKLSEDRKMCVEINECAAPVNPCTPGDCINTPGSLTCICPPGFSNSSGGQCVYVNQCLGPINPCSPGTCSDLIGSYQCNCPKGYTFNKGACVDINECITSEPCRQHGQCVNSEGSYSCRCDTGFEFRDGTCININECKTNPCAQNAQCIDTEGSFTCMCPPPGFVSLNAKVETCVAVRKNTCVDQTCYREGTCRSVSLNRVGGFTEESCECNDNFAKDLLTGTCRSLLVSSCALGYQSVRNGSQVACVNIDECATNPNVCLNGRCVDTIGGYQCICNPDGKTCVEIKQCVERSPCGQGTCVDTAPGKYICKCPDGYSFDGTTCIDVNECINQNPCGVGECINTLGSYVCRCPLGYVFAENRCVDINECTSGPNPCTPGECHNTQGSYFCVCPVGYTRMEPGICVDIDECQQGNPCGDGKGTCINTLGSFQCRCLPGFNYNPTTKTCDRVNECAETKAASLCLPGECQNTLGSHICVCPKGYQATNELAPACVDINECTSNPNPCLPGRCLNTIGSFYCVCPNGYTFTNGICADINECTDKTLCGSGTCRNTLGSYECLCPTGFTFDKVTCVDINECAISVPCGIGSCVNTIGSFLCVCPAGYQPGPNGQCIDIDECTRDPTICGPGTCVNTLGSFVCRCPVGYTLQHGTCFAINECDAPVCGVGTCVDLIGSYQCKCPVGYQFLDGTCIDINECAATPGPCPNNARCLNTPGSYQCVVTLKVETVCQQANPCGQGQCVDQPPDAYQCVCQKGYQFDGRTCVDINECTDTLLCRPGQCFNLPGTYLCVCPFGFNPVNGSCVEVNECLQPVCGTGNCIKTPGSYRCECPPGFQFARGTCVAVDECVSQPCGPGGVCENLPGGTYTCKCSAGFTFNGKTCIKVDQCAVNPCGTGVCENSFNTYRCICPTGFQFANGTCVDVNECLLGNICGSGQCVNTIGSYQCNCLRGYRFVLNSCYDINECAENVTLCGLGTCQNLPGTYKCFCPPGFKEADGTCVDINECVEQSPCNLAVCVNTLGSYRCVCTDSTFILDTTRLICIPICTEGFIRVNDLCVPRPSTTTPRSTTPRELCRDVICVGGFAQANQDGGCDCITPPPTTPVPTNPPTVVVVTTPPVPVPRTEVSIPEAAINCQTNGIDVQISWGSSSEGLIFVKNYSRDDNCRKEITGNVYREFVHLSITYGNCGVNPDGNLAEFILVVQRHPTLITIDATAFNIRCVYKEQPPVTVTASTGLTVRIITQHYTIANQAPPPECRIIIMNSDGTAVSNANIGQNLQLKVSVSPYGIYGGFASSCMAIAVDNSWKFQVTDVHGCATDRTIFTEWVLDPTDHTLRANFSAFKFPGASLLRFQCNIRICFKRCPPVICQPGSVQSYGRKKRQLSGPNIEDVAPKGDVIEEIQVQSSGLQTFDVQASALNGTNGVAAATGSGDDQVCLSATSFGVTLAITLLLALVAIAISVSCWLMAYRRRPESDEVSYPRSSGTGYGNGTQYSQRTPIPRVTVPSREPDPDY</sequence>
<feature type="domain" description="EGF-like" evidence="11">
    <location>
        <begin position="1414"/>
        <end position="1451"/>
    </location>
</feature>
<keyword evidence="7" id="KW-0325">Glycoprotein</keyword>